<keyword evidence="3" id="KW-1185">Reference proteome</keyword>
<feature type="signal peptide" evidence="1">
    <location>
        <begin position="1"/>
        <end position="19"/>
    </location>
</feature>
<evidence type="ECO:0000313" key="3">
    <source>
        <dbReference type="Proteomes" id="UP000032803"/>
    </source>
</evidence>
<name>A0A0A8US74_LEGHA</name>
<protein>
    <recommendedName>
        <fullName evidence="4">Secreted protein</fullName>
    </recommendedName>
</protein>
<dbReference type="EMBL" id="LN681225">
    <property type="protein sequence ID" value="CEK09947.1"/>
    <property type="molecule type" value="Genomic_DNA"/>
</dbReference>
<sequence length="89" mass="10220">MIKIIILIFVFFINFTLHASDTESSSCNNACKRMTIKVRGNSAHFYCLHKQDAPSGWGWVEDGNSQQALPLCECHPMSRPEKRYYVYCA</sequence>
<proteinExistence type="predicted"/>
<evidence type="ECO:0000313" key="2">
    <source>
        <dbReference type="EMBL" id="CEK09947.1"/>
    </source>
</evidence>
<feature type="chain" id="PRO_5002059063" description="Secreted protein" evidence="1">
    <location>
        <begin position="20"/>
        <end position="89"/>
    </location>
</feature>
<dbReference type="HOGENOM" id="CLU_2450939_0_0_6"/>
<evidence type="ECO:0000256" key="1">
    <source>
        <dbReference type="SAM" id="SignalP"/>
    </source>
</evidence>
<keyword evidence="1" id="KW-0732">Signal</keyword>
<accession>A0A0A8US74</accession>
<dbReference type="KEGG" id="lha:LHA_0870"/>
<dbReference type="AlphaFoldDB" id="A0A0A8US74"/>
<evidence type="ECO:0008006" key="4">
    <source>
        <dbReference type="Google" id="ProtNLM"/>
    </source>
</evidence>
<dbReference type="Proteomes" id="UP000032803">
    <property type="component" value="Chromosome I"/>
</dbReference>
<reference evidence="3" key="1">
    <citation type="submission" date="2014-09" db="EMBL/GenBank/DDBJ databases">
        <authorList>
            <person name="Gomez-Valero L."/>
        </authorList>
    </citation>
    <scope>NUCLEOTIDE SEQUENCE [LARGE SCALE GENOMIC DNA]</scope>
    <source>
        <strain evidence="3">ATCC35250</strain>
    </source>
</reference>
<organism evidence="2 3">
    <name type="scientific">Legionella hackeliae</name>
    <dbReference type="NCBI Taxonomy" id="449"/>
    <lineage>
        <taxon>Bacteria</taxon>
        <taxon>Pseudomonadati</taxon>
        <taxon>Pseudomonadota</taxon>
        <taxon>Gammaproteobacteria</taxon>
        <taxon>Legionellales</taxon>
        <taxon>Legionellaceae</taxon>
        <taxon>Legionella</taxon>
    </lineage>
</organism>
<gene>
    <name evidence="2" type="ORF">LHA_0870</name>
</gene>